<dbReference type="PANTHER" id="PTHR31973">
    <property type="entry name" value="POLYPROTEIN, PUTATIVE-RELATED"/>
    <property type="match status" value="1"/>
</dbReference>
<evidence type="ECO:0008006" key="4">
    <source>
        <dbReference type="Google" id="ProtNLM"/>
    </source>
</evidence>
<feature type="region of interest" description="Disordered" evidence="1">
    <location>
        <begin position="100"/>
        <end position="189"/>
    </location>
</feature>
<feature type="region of interest" description="Disordered" evidence="1">
    <location>
        <begin position="634"/>
        <end position="684"/>
    </location>
</feature>
<dbReference type="EMBL" id="JAUUTY010000005">
    <property type="protein sequence ID" value="KAK1627662.1"/>
    <property type="molecule type" value="Genomic_DNA"/>
</dbReference>
<evidence type="ECO:0000256" key="1">
    <source>
        <dbReference type="SAM" id="MobiDB-lite"/>
    </source>
</evidence>
<feature type="compositionally biased region" description="Basic and acidic residues" evidence="1">
    <location>
        <begin position="710"/>
        <end position="719"/>
    </location>
</feature>
<name>A0AAD8VXV1_LOLMU</name>
<comment type="caution">
    <text evidence="2">The sequence shown here is derived from an EMBL/GenBank/DDBJ whole genome shotgun (WGS) entry which is preliminary data.</text>
</comment>
<gene>
    <name evidence="2" type="ORF">QYE76_001977</name>
</gene>
<protein>
    <recommendedName>
        <fullName evidence="4">Transposase MuDR plant domain-containing protein</fullName>
    </recommendedName>
</protein>
<feature type="region of interest" description="Disordered" evidence="1">
    <location>
        <begin position="700"/>
        <end position="804"/>
    </location>
</feature>
<accession>A0AAD8VXV1</accession>
<dbReference type="Proteomes" id="UP001231189">
    <property type="component" value="Unassembled WGS sequence"/>
</dbReference>
<reference evidence="2" key="1">
    <citation type="submission" date="2023-07" db="EMBL/GenBank/DDBJ databases">
        <title>A chromosome-level genome assembly of Lolium multiflorum.</title>
        <authorList>
            <person name="Chen Y."/>
            <person name="Copetti D."/>
            <person name="Kolliker R."/>
            <person name="Studer B."/>
        </authorList>
    </citation>
    <scope>NUCLEOTIDE SEQUENCE</scope>
    <source>
        <strain evidence="2">02402/16</strain>
        <tissue evidence="2">Leaf</tissue>
    </source>
</reference>
<feature type="compositionally biased region" description="Polar residues" evidence="1">
    <location>
        <begin position="740"/>
        <end position="750"/>
    </location>
</feature>
<feature type="compositionally biased region" description="Pro residues" evidence="1">
    <location>
        <begin position="659"/>
        <end position="669"/>
    </location>
</feature>
<proteinExistence type="predicted"/>
<dbReference type="PANTHER" id="PTHR31973:SF195">
    <property type="entry name" value="MUDR FAMILY TRANSPOSASE"/>
    <property type="match status" value="1"/>
</dbReference>
<dbReference type="AlphaFoldDB" id="A0AAD8VXV1"/>
<evidence type="ECO:0000313" key="2">
    <source>
        <dbReference type="EMBL" id="KAK1627662.1"/>
    </source>
</evidence>
<keyword evidence="3" id="KW-1185">Reference proteome</keyword>
<organism evidence="2 3">
    <name type="scientific">Lolium multiflorum</name>
    <name type="common">Italian ryegrass</name>
    <name type="synonym">Lolium perenne subsp. multiflorum</name>
    <dbReference type="NCBI Taxonomy" id="4521"/>
    <lineage>
        <taxon>Eukaryota</taxon>
        <taxon>Viridiplantae</taxon>
        <taxon>Streptophyta</taxon>
        <taxon>Embryophyta</taxon>
        <taxon>Tracheophyta</taxon>
        <taxon>Spermatophyta</taxon>
        <taxon>Magnoliopsida</taxon>
        <taxon>Liliopsida</taxon>
        <taxon>Poales</taxon>
        <taxon>Poaceae</taxon>
        <taxon>BOP clade</taxon>
        <taxon>Pooideae</taxon>
        <taxon>Poodae</taxon>
        <taxon>Poeae</taxon>
        <taxon>Poeae Chloroplast Group 2 (Poeae type)</taxon>
        <taxon>Loliodinae</taxon>
        <taxon>Loliinae</taxon>
        <taxon>Lolium</taxon>
    </lineage>
</organism>
<feature type="compositionally biased region" description="Basic residues" evidence="1">
    <location>
        <begin position="793"/>
        <end position="804"/>
    </location>
</feature>
<feature type="compositionally biased region" description="Low complexity" evidence="1">
    <location>
        <begin position="722"/>
        <end position="733"/>
    </location>
</feature>
<feature type="compositionally biased region" description="Acidic residues" evidence="1">
    <location>
        <begin position="135"/>
        <end position="181"/>
    </location>
</feature>
<feature type="compositionally biased region" description="Low complexity" evidence="1">
    <location>
        <begin position="106"/>
        <end position="128"/>
    </location>
</feature>
<evidence type="ECO:0000313" key="3">
    <source>
        <dbReference type="Proteomes" id="UP001231189"/>
    </source>
</evidence>
<sequence>MGADLSEFQYEELHLTNPKTWRVSQLKEWLTVNFGLNPEAYTVGVHALWSSSSTQIFWRLKPIERTSRWVHWLEACERRGTHPIALMLPEAKVVNFQEGEGAFHPGQSSQSSDAGGSSFQSGQSSHAAGGHDDTVELESVDEEEEQMQNMMDEEDEDGVDNEVDSDESGGSDTSDDNEEADPIPSSWNHDLSEAMIVDDRHDSAWEYSMNTISVGARYADKRHLQEAITQWAMNTQRVFRTTVSSQKFLTVVCSDARCPSTVHGYCPKYDTTWVVSDFVPHTCVLKSMLNDHRNLTSTLIARLFYKEIVENTAMGVKAIQKRVHLQYKYVIEYGMAWRAKQTELENRFGTFYDAYDGVVRLLQTLKDRNPGTHVDIQDFVIPEFPNRHFGHNQLRNCYPAFTEQFDLLLESDVTWEPYSEDHRDEAYPGGISNMCTRDWAYWMTKAKIIFDIFVEEMSQQRVMRQFGQRQLIEPPPPTVPLPPRVHAYNRKGANKTDAGWLQLLAPYITGWANAPAVSWATMEAFDLQEFEHYLRAYMPRTRLRLSQACDPVQRDPSTMWDTYPRHSTSGTRHHAAVLTAELQDDAAQYARSLSSGPLLGRYEHHASFAQRLQDKLRRIYATITCTRSSDVAEYRAAQRPPRPSLQVHQPRHAPRPRMEVPPSPRPPSPNQAGGSGWQNQQQQEPTYEYWQRAGFGMEQQFPMPNFGWRPRMDEPEGEGHMSTGSGSRSFWSSAHDQDETQQSYQDWISSQQQTPPPDPTQYSQHEQGYMLPPRHRQPPVRMYSPSPFQARPPPRRGGGRGRGQ</sequence>